<dbReference type="Proteomes" id="UP000247811">
    <property type="component" value="Unassembled WGS sequence"/>
</dbReference>
<evidence type="ECO:0000259" key="1">
    <source>
        <dbReference type="Pfam" id="PF01863"/>
    </source>
</evidence>
<comment type="caution">
    <text evidence="2">The sequence shown here is derived from an EMBL/GenBank/DDBJ whole genome shotgun (WGS) entry which is preliminary data.</text>
</comment>
<dbReference type="RefSeq" id="WP_110399066.1">
    <property type="nucleotide sequence ID" value="NZ_QJJS01000001.1"/>
</dbReference>
<keyword evidence="3" id="KW-1185">Reference proteome</keyword>
<dbReference type="PANTHER" id="PTHR30399">
    <property type="entry name" value="UNCHARACTERIZED PROTEIN YGJP"/>
    <property type="match status" value="1"/>
</dbReference>
<dbReference type="AlphaFoldDB" id="A0A318HHG2"/>
<proteinExistence type="predicted"/>
<gene>
    <name evidence="2" type="ORF">C7444_101333</name>
</gene>
<dbReference type="EMBL" id="QJJS01000001">
    <property type="protein sequence ID" value="PXW99503.1"/>
    <property type="molecule type" value="Genomic_DNA"/>
</dbReference>
<reference evidence="2 3" key="1">
    <citation type="submission" date="2018-05" db="EMBL/GenBank/DDBJ databases">
        <title>Genomic Encyclopedia of Type Strains, Phase IV (KMG-IV): sequencing the most valuable type-strain genomes for metagenomic binning, comparative biology and taxonomic classification.</title>
        <authorList>
            <person name="Goeker M."/>
        </authorList>
    </citation>
    <scope>NUCLEOTIDE SEQUENCE [LARGE SCALE GENOMIC DNA]</scope>
    <source>
        <strain evidence="2 3">DSM 566</strain>
    </source>
</reference>
<sequence>MTQASPAPPWRHVRSNRSVQLGPQLVGYELGHARRRTIGFVVGPEGLVVRAPRWVAQADIDDALRSKAAWILRKLAEQAERVLQRDTQRVQWAEGGSLPYLGTPLTLTLVPGQRGVVLGADRRLQIGLGAAARPEDTPADHLRHATLAWLQRQALTLFQERVLHHAPRLQVQPRQLRLSAARTRWGSASSDGTVRLNWRLIHFELPVIDYVVVHELAHLREMNHGPAFWALVHGVMPDYEHQRHTLKTRPVPVCD</sequence>
<dbReference type="InterPro" id="IPR053136">
    <property type="entry name" value="UTP_pyrophosphatase-like"/>
</dbReference>
<dbReference type="InterPro" id="IPR002725">
    <property type="entry name" value="YgjP-like_metallopeptidase"/>
</dbReference>
<dbReference type="CDD" id="cd07344">
    <property type="entry name" value="M48_yhfN_like"/>
    <property type="match status" value="1"/>
</dbReference>
<name>A0A318HHG2_9BURK</name>
<protein>
    <recommendedName>
        <fullName evidence="1">YgjP-like metallopeptidase domain-containing protein</fullName>
    </recommendedName>
</protein>
<organism evidence="2 3">
    <name type="scientific">Sphaerotilus hippei</name>
    <dbReference type="NCBI Taxonomy" id="744406"/>
    <lineage>
        <taxon>Bacteria</taxon>
        <taxon>Pseudomonadati</taxon>
        <taxon>Pseudomonadota</taxon>
        <taxon>Betaproteobacteria</taxon>
        <taxon>Burkholderiales</taxon>
        <taxon>Sphaerotilaceae</taxon>
        <taxon>Sphaerotilus</taxon>
    </lineage>
</organism>
<evidence type="ECO:0000313" key="2">
    <source>
        <dbReference type="EMBL" id="PXW99503.1"/>
    </source>
</evidence>
<feature type="domain" description="YgjP-like metallopeptidase" evidence="1">
    <location>
        <begin position="36"/>
        <end position="248"/>
    </location>
</feature>
<accession>A0A318HHG2</accession>
<evidence type="ECO:0000313" key="3">
    <source>
        <dbReference type="Proteomes" id="UP000247811"/>
    </source>
</evidence>
<dbReference type="OrthoDB" id="9811177at2"/>
<dbReference type="Pfam" id="PF01863">
    <property type="entry name" value="YgjP-like"/>
    <property type="match status" value="1"/>
</dbReference>
<dbReference type="PANTHER" id="PTHR30399:SF1">
    <property type="entry name" value="UTP PYROPHOSPHATASE"/>
    <property type="match status" value="1"/>
</dbReference>
<dbReference type="Gene3D" id="3.30.2010.10">
    <property type="entry name" value="Metalloproteases ('zincins'), catalytic domain"/>
    <property type="match status" value="1"/>
</dbReference>